<dbReference type="Proteomes" id="UP001378592">
    <property type="component" value="Unassembled WGS sequence"/>
</dbReference>
<evidence type="ECO:0000256" key="8">
    <source>
        <dbReference type="PIRSR" id="PIRSR600760-2"/>
    </source>
</evidence>
<proteinExistence type="inferred from homology"/>
<keyword evidence="5 8" id="KW-0479">Metal-binding</keyword>
<evidence type="ECO:0000256" key="9">
    <source>
        <dbReference type="RuleBase" id="RU364068"/>
    </source>
</evidence>
<dbReference type="PANTHER" id="PTHR20854">
    <property type="entry name" value="INOSITOL MONOPHOSPHATASE"/>
    <property type="match status" value="1"/>
</dbReference>
<dbReference type="PROSITE" id="PS00630">
    <property type="entry name" value="IMP_2"/>
    <property type="match status" value="1"/>
</dbReference>
<dbReference type="PANTHER" id="PTHR20854:SF4">
    <property type="entry name" value="INOSITOL-1-MONOPHOSPHATASE-RELATED"/>
    <property type="match status" value="1"/>
</dbReference>
<dbReference type="EC" id="3.1.3.25" evidence="9"/>
<reference evidence="10 11" key="1">
    <citation type="submission" date="2024-03" db="EMBL/GenBank/DDBJ databases">
        <title>The genome assembly and annotation of the cricket Gryllus longicercus Weissman &amp; Gray.</title>
        <authorList>
            <person name="Szrajer S."/>
            <person name="Gray D."/>
            <person name="Ylla G."/>
        </authorList>
    </citation>
    <scope>NUCLEOTIDE SEQUENCE [LARGE SCALE GENOMIC DNA]</scope>
    <source>
        <strain evidence="10">DAG 2021-001</strain>
        <tissue evidence="10">Whole body minus gut</tissue>
    </source>
</reference>
<feature type="binding site" evidence="8">
    <location>
        <position position="71"/>
    </location>
    <ligand>
        <name>Mg(2+)</name>
        <dbReference type="ChEBI" id="CHEBI:18420"/>
        <label>1</label>
        <note>catalytic</note>
    </ligand>
</feature>
<dbReference type="FunFam" id="3.40.190.80:FF:000002">
    <property type="entry name" value="Inositol-1-monophosphatase"/>
    <property type="match status" value="1"/>
</dbReference>
<dbReference type="GO" id="GO:0008934">
    <property type="term" value="F:inositol monophosphate 1-phosphatase activity"/>
    <property type="evidence" value="ECO:0007669"/>
    <property type="project" value="InterPro"/>
</dbReference>
<dbReference type="SUPFAM" id="SSF56655">
    <property type="entry name" value="Carbohydrate phosphatase"/>
    <property type="match status" value="1"/>
</dbReference>
<name>A0AAN9Z8C8_9ORTH</name>
<evidence type="ECO:0000256" key="2">
    <source>
        <dbReference type="ARBA" id="ARBA00001946"/>
    </source>
</evidence>
<comment type="catalytic activity">
    <reaction evidence="1 9">
        <text>a myo-inositol phosphate + H2O = myo-inositol + phosphate</text>
        <dbReference type="Rhea" id="RHEA:24056"/>
        <dbReference type="ChEBI" id="CHEBI:15377"/>
        <dbReference type="ChEBI" id="CHEBI:17268"/>
        <dbReference type="ChEBI" id="CHEBI:43474"/>
        <dbReference type="ChEBI" id="CHEBI:84139"/>
        <dbReference type="EC" id="3.1.3.25"/>
    </reaction>
</comment>
<dbReference type="InterPro" id="IPR020552">
    <property type="entry name" value="Inositol_monoPase_Li-sen"/>
</dbReference>
<dbReference type="PRINTS" id="PR00377">
    <property type="entry name" value="IMPHPHTASES"/>
</dbReference>
<evidence type="ECO:0000256" key="3">
    <source>
        <dbReference type="ARBA" id="ARBA00005152"/>
    </source>
</evidence>
<dbReference type="FunFam" id="3.30.540.10:FF:000004">
    <property type="entry name" value="Inositol-1-monophosphatase"/>
    <property type="match status" value="1"/>
</dbReference>
<dbReference type="InterPro" id="IPR000760">
    <property type="entry name" value="Inositol_monophosphatase-like"/>
</dbReference>
<protein>
    <recommendedName>
        <fullName evidence="9">Inositol-1-monophosphatase</fullName>
        <ecNumber evidence="9">3.1.3.25</ecNumber>
    </recommendedName>
</protein>
<keyword evidence="6 9" id="KW-0378">Hydrolase</keyword>
<evidence type="ECO:0000256" key="4">
    <source>
        <dbReference type="ARBA" id="ARBA00009759"/>
    </source>
</evidence>
<comment type="pathway">
    <text evidence="3 9">Polyol metabolism; myo-inositol biosynthesis; myo-inositol from D-glucose 6-phosphate: step 2/2.</text>
</comment>
<dbReference type="GO" id="GO:0046872">
    <property type="term" value="F:metal ion binding"/>
    <property type="evidence" value="ECO:0007669"/>
    <property type="project" value="UniProtKB-KW"/>
</dbReference>
<dbReference type="EMBL" id="JAZDUA010000169">
    <property type="protein sequence ID" value="KAK7865665.1"/>
    <property type="molecule type" value="Genomic_DNA"/>
</dbReference>
<evidence type="ECO:0000256" key="5">
    <source>
        <dbReference type="ARBA" id="ARBA00022723"/>
    </source>
</evidence>
<dbReference type="InterPro" id="IPR033942">
    <property type="entry name" value="IMPase"/>
</dbReference>
<keyword evidence="11" id="KW-1185">Reference proteome</keyword>
<evidence type="ECO:0000313" key="11">
    <source>
        <dbReference type="Proteomes" id="UP001378592"/>
    </source>
</evidence>
<dbReference type="Gene3D" id="3.40.190.80">
    <property type="match status" value="1"/>
</dbReference>
<dbReference type="GO" id="GO:0007165">
    <property type="term" value="P:signal transduction"/>
    <property type="evidence" value="ECO:0007669"/>
    <property type="project" value="TreeGrafter"/>
</dbReference>
<accession>A0AAN9Z8C8</accession>
<dbReference type="InterPro" id="IPR020550">
    <property type="entry name" value="Inositol_monophosphatase_CS"/>
</dbReference>
<sequence>MDESQLKLYYETALDLTRGGGKMIQEHHNKSKNILTKTSSVDLVTETDQRVEKHLVSSLLEKFPEHKYIGEESVADGQLIELTDNPTWIIDPIDGTMNFIHGYPNFCISIGLWIKKKPYIGIVYNPILELMFTAQIGKGAFLNGNCISTSSVTELDKALMLTEFGNTRTPESMSMVMENLQRLLPLTHGVRVCGASALNIAMVAMGGADVFYQAGLYIWDLAAGVLLVQEAGGFVSDPAGGKLDPLNRQVLVASTEELARKVIPHIKLCVVD</sequence>
<feature type="binding site" evidence="8">
    <location>
        <position position="94"/>
    </location>
    <ligand>
        <name>Mg(2+)</name>
        <dbReference type="ChEBI" id="CHEBI:18420"/>
        <label>1</label>
        <note>catalytic</note>
    </ligand>
</feature>
<feature type="binding site" evidence="8">
    <location>
        <position position="220"/>
    </location>
    <ligand>
        <name>Mg(2+)</name>
        <dbReference type="ChEBI" id="CHEBI:18420"/>
        <label>2</label>
    </ligand>
</feature>
<dbReference type="GO" id="GO:0046854">
    <property type="term" value="P:phosphatidylinositol phosphate biosynthetic process"/>
    <property type="evidence" value="ECO:0007669"/>
    <property type="project" value="InterPro"/>
</dbReference>
<dbReference type="CDD" id="cd01639">
    <property type="entry name" value="IMPase"/>
    <property type="match status" value="1"/>
</dbReference>
<comment type="cofactor">
    <cofactor evidence="2 8 9">
        <name>Mg(2+)</name>
        <dbReference type="ChEBI" id="CHEBI:18420"/>
    </cofactor>
</comment>
<evidence type="ECO:0000313" key="10">
    <source>
        <dbReference type="EMBL" id="KAK7865665.1"/>
    </source>
</evidence>
<keyword evidence="7 8" id="KW-0460">Magnesium</keyword>
<dbReference type="Gene3D" id="3.30.540.10">
    <property type="entry name" value="Fructose-1,6-Bisphosphatase, subunit A, domain 1"/>
    <property type="match status" value="1"/>
</dbReference>
<dbReference type="GO" id="GO:0006020">
    <property type="term" value="P:inositol metabolic process"/>
    <property type="evidence" value="ECO:0007669"/>
    <property type="project" value="TreeGrafter"/>
</dbReference>
<gene>
    <name evidence="10" type="ORF">R5R35_006917</name>
</gene>
<comment type="caution">
    <text evidence="10">The sequence shown here is derived from an EMBL/GenBank/DDBJ whole genome shotgun (WGS) entry which is preliminary data.</text>
</comment>
<feature type="binding site" evidence="8">
    <location>
        <position position="93"/>
    </location>
    <ligand>
        <name>Mg(2+)</name>
        <dbReference type="ChEBI" id="CHEBI:18420"/>
        <label>2</label>
    </ligand>
</feature>
<evidence type="ECO:0000256" key="6">
    <source>
        <dbReference type="ARBA" id="ARBA00022801"/>
    </source>
</evidence>
<dbReference type="PRINTS" id="PR00378">
    <property type="entry name" value="LIIMPHPHTASE"/>
</dbReference>
<dbReference type="InterPro" id="IPR020583">
    <property type="entry name" value="Inositol_monoP_metal-BS"/>
</dbReference>
<evidence type="ECO:0000256" key="7">
    <source>
        <dbReference type="ARBA" id="ARBA00022842"/>
    </source>
</evidence>
<comment type="similarity">
    <text evidence="4 9">Belongs to the inositol monophosphatase superfamily.</text>
</comment>
<dbReference type="PROSITE" id="PS00629">
    <property type="entry name" value="IMP_1"/>
    <property type="match status" value="1"/>
</dbReference>
<dbReference type="AlphaFoldDB" id="A0AAN9Z8C8"/>
<feature type="binding site" evidence="8">
    <location>
        <position position="91"/>
    </location>
    <ligand>
        <name>Mg(2+)</name>
        <dbReference type="ChEBI" id="CHEBI:18420"/>
        <label>1</label>
        <note>catalytic</note>
    </ligand>
</feature>
<evidence type="ECO:0000256" key="1">
    <source>
        <dbReference type="ARBA" id="ARBA00001033"/>
    </source>
</evidence>
<organism evidence="10 11">
    <name type="scientific">Gryllus longicercus</name>
    <dbReference type="NCBI Taxonomy" id="2509291"/>
    <lineage>
        <taxon>Eukaryota</taxon>
        <taxon>Metazoa</taxon>
        <taxon>Ecdysozoa</taxon>
        <taxon>Arthropoda</taxon>
        <taxon>Hexapoda</taxon>
        <taxon>Insecta</taxon>
        <taxon>Pterygota</taxon>
        <taxon>Neoptera</taxon>
        <taxon>Polyneoptera</taxon>
        <taxon>Orthoptera</taxon>
        <taxon>Ensifera</taxon>
        <taxon>Gryllidea</taxon>
        <taxon>Grylloidea</taxon>
        <taxon>Gryllidae</taxon>
        <taxon>Gryllinae</taxon>
        <taxon>Gryllus</taxon>
    </lineage>
</organism>
<dbReference type="Pfam" id="PF00459">
    <property type="entry name" value="Inositol_P"/>
    <property type="match status" value="1"/>
</dbReference>